<sequence length="160" mass="17358">MFPPLVKFSWKRQKEDGPLEEVHRDVGEQLELRESGCTASILLIHGHESSTYKYRCSVQHEGGTVEAQTEQGNEEVPAPSTPPPSTPTPPPSTPPPSTPPPSTPPSTSPPAASRPSQYKVKLLCLLYTVLIVKSLVYCCGLSLLMILRNKGPSTNCTHAD</sequence>
<keyword evidence="4" id="KW-1185">Reference proteome</keyword>
<feature type="compositionally biased region" description="Pro residues" evidence="1">
    <location>
        <begin position="79"/>
        <end position="108"/>
    </location>
</feature>
<evidence type="ECO:0008006" key="5">
    <source>
        <dbReference type="Google" id="ProtNLM"/>
    </source>
</evidence>
<dbReference type="AlphaFoldDB" id="A0A4U5UVL0"/>
<dbReference type="InterPro" id="IPR013783">
    <property type="entry name" value="Ig-like_fold"/>
</dbReference>
<gene>
    <name evidence="3" type="ORF">D9C73_014493</name>
</gene>
<evidence type="ECO:0000256" key="2">
    <source>
        <dbReference type="SAM" id="Phobius"/>
    </source>
</evidence>
<dbReference type="EMBL" id="CM014089">
    <property type="protein sequence ID" value="TKS79277.1"/>
    <property type="molecule type" value="Genomic_DNA"/>
</dbReference>
<dbReference type="Gene3D" id="2.60.40.10">
    <property type="entry name" value="Immunoglobulins"/>
    <property type="match status" value="1"/>
</dbReference>
<protein>
    <recommendedName>
        <fullName evidence="5">Ig-like domain-containing protein</fullName>
    </recommendedName>
</protein>
<feature type="region of interest" description="Disordered" evidence="1">
    <location>
        <begin position="61"/>
        <end position="114"/>
    </location>
</feature>
<dbReference type="STRING" id="240159.A0A4U5UVL0"/>
<name>A0A4U5UVL0_COLLU</name>
<accession>A0A4U5UVL0</accession>
<reference evidence="3 4" key="1">
    <citation type="submission" date="2019-01" db="EMBL/GenBank/DDBJ databases">
        <title>Genome Assembly of Collichthys lucidus.</title>
        <authorList>
            <person name="Cai M."/>
            <person name="Xiao S."/>
        </authorList>
    </citation>
    <scope>NUCLEOTIDE SEQUENCE [LARGE SCALE GENOMIC DNA]</scope>
    <source>
        <strain evidence="3">JT15FE1705JMU</strain>
        <tissue evidence="3">Muscle</tissue>
    </source>
</reference>
<organism evidence="3 4">
    <name type="scientific">Collichthys lucidus</name>
    <name type="common">Big head croaker</name>
    <name type="synonym">Sciaena lucida</name>
    <dbReference type="NCBI Taxonomy" id="240159"/>
    <lineage>
        <taxon>Eukaryota</taxon>
        <taxon>Metazoa</taxon>
        <taxon>Chordata</taxon>
        <taxon>Craniata</taxon>
        <taxon>Vertebrata</taxon>
        <taxon>Euteleostomi</taxon>
        <taxon>Actinopterygii</taxon>
        <taxon>Neopterygii</taxon>
        <taxon>Teleostei</taxon>
        <taxon>Neoteleostei</taxon>
        <taxon>Acanthomorphata</taxon>
        <taxon>Eupercaria</taxon>
        <taxon>Sciaenidae</taxon>
        <taxon>Collichthys</taxon>
    </lineage>
</organism>
<keyword evidence="2" id="KW-0472">Membrane</keyword>
<evidence type="ECO:0000313" key="4">
    <source>
        <dbReference type="Proteomes" id="UP000298787"/>
    </source>
</evidence>
<keyword evidence="2" id="KW-0812">Transmembrane</keyword>
<keyword evidence="2" id="KW-1133">Transmembrane helix</keyword>
<feature type="transmembrane region" description="Helical" evidence="2">
    <location>
        <begin position="122"/>
        <end position="147"/>
    </location>
</feature>
<proteinExistence type="predicted"/>
<evidence type="ECO:0000313" key="3">
    <source>
        <dbReference type="EMBL" id="TKS79277.1"/>
    </source>
</evidence>
<evidence type="ECO:0000256" key="1">
    <source>
        <dbReference type="SAM" id="MobiDB-lite"/>
    </source>
</evidence>
<dbReference type="Proteomes" id="UP000298787">
    <property type="component" value="Chromosome 12"/>
</dbReference>